<feature type="coiled-coil region" evidence="2">
    <location>
        <begin position="125"/>
        <end position="159"/>
    </location>
</feature>
<evidence type="ECO:0000256" key="1">
    <source>
        <dbReference type="ARBA" id="ARBA00005711"/>
    </source>
</evidence>
<keyword evidence="5" id="KW-1185">Reference proteome</keyword>
<dbReference type="PANTHER" id="PTHR31775">
    <property type="entry name" value="OS02G0117200 PROTEIN"/>
    <property type="match status" value="1"/>
</dbReference>
<evidence type="ECO:0000313" key="4">
    <source>
        <dbReference type="EMBL" id="KAG6472664.1"/>
    </source>
</evidence>
<evidence type="ECO:0000259" key="3">
    <source>
        <dbReference type="Pfam" id="PF03763"/>
    </source>
</evidence>
<dbReference type="Proteomes" id="UP000734854">
    <property type="component" value="Unassembled WGS sequence"/>
</dbReference>
<dbReference type="AlphaFoldDB" id="A0A8J5CC69"/>
<comment type="similarity">
    <text evidence="1">Belongs to the remorin family.</text>
</comment>
<name>A0A8J5CC69_ZINOF</name>
<dbReference type="EMBL" id="JACMSC010000020">
    <property type="protein sequence ID" value="KAG6472664.1"/>
    <property type="molecule type" value="Genomic_DNA"/>
</dbReference>
<reference evidence="4 5" key="1">
    <citation type="submission" date="2020-08" db="EMBL/GenBank/DDBJ databases">
        <title>Plant Genome Project.</title>
        <authorList>
            <person name="Zhang R.-G."/>
        </authorList>
    </citation>
    <scope>NUCLEOTIDE SEQUENCE [LARGE SCALE GENOMIC DNA]</scope>
    <source>
        <tissue evidence="4">Rhizome</tissue>
    </source>
</reference>
<protein>
    <recommendedName>
        <fullName evidence="3">Remorin C-terminal domain-containing protein</fullName>
    </recommendedName>
</protein>
<dbReference type="InterPro" id="IPR005516">
    <property type="entry name" value="Remorin_C"/>
</dbReference>
<sequence length="209" mass="23873">MCSAPLSRSHSLQGGAQRDMPNWELACFRAAGPSRFFKVWSGKEISRQLALQLEPKAEHWHFSDELNLYLDSSSPKKHQGNAADSRDALLALIANEKVMSLIQAWEENEKTKVENKTEKKMSSILSWENSKKAALEAELRKIQEKLEEKKAECGEKMKNKIAMIHKEAEERRAMAEARRKVELLKVDDRASEYRSSGHLPKRRFGCCSS</sequence>
<evidence type="ECO:0000256" key="2">
    <source>
        <dbReference type="SAM" id="Coils"/>
    </source>
</evidence>
<gene>
    <name evidence="4" type="ORF">ZIOFF_070139</name>
</gene>
<evidence type="ECO:0000313" key="5">
    <source>
        <dbReference type="Proteomes" id="UP000734854"/>
    </source>
</evidence>
<dbReference type="PANTHER" id="PTHR31775:SF5">
    <property type="entry name" value="REMORIN 1.4"/>
    <property type="match status" value="1"/>
</dbReference>
<dbReference type="Pfam" id="PF03763">
    <property type="entry name" value="Remorin_C"/>
    <property type="match status" value="1"/>
</dbReference>
<comment type="caution">
    <text evidence="4">The sequence shown here is derived from an EMBL/GenBank/DDBJ whole genome shotgun (WGS) entry which is preliminary data.</text>
</comment>
<feature type="domain" description="Remorin C-terminal" evidence="3">
    <location>
        <begin position="97"/>
        <end position="201"/>
    </location>
</feature>
<accession>A0A8J5CC69</accession>
<proteinExistence type="inferred from homology"/>
<organism evidence="4 5">
    <name type="scientific">Zingiber officinale</name>
    <name type="common">Ginger</name>
    <name type="synonym">Amomum zingiber</name>
    <dbReference type="NCBI Taxonomy" id="94328"/>
    <lineage>
        <taxon>Eukaryota</taxon>
        <taxon>Viridiplantae</taxon>
        <taxon>Streptophyta</taxon>
        <taxon>Embryophyta</taxon>
        <taxon>Tracheophyta</taxon>
        <taxon>Spermatophyta</taxon>
        <taxon>Magnoliopsida</taxon>
        <taxon>Liliopsida</taxon>
        <taxon>Zingiberales</taxon>
        <taxon>Zingiberaceae</taxon>
        <taxon>Zingiber</taxon>
    </lineage>
</organism>
<keyword evidence="2" id="KW-0175">Coiled coil</keyword>